<dbReference type="Proteomes" id="UP000257109">
    <property type="component" value="Unassembled WGS sequence"/>
</dbReference>
<evidence type="ECO:0000313" key="6">
    <source>
        <dbReference type="Proteomes" id="UP000257109"/>
    </source>
</evidence>
<gene>
    <name evidence="5" type="ORF">CR513_44461</name>
</gene>
<reference evidence="5" key="1">
    <citation type="submission" date="2018-05" db="EMBL/GenBank/DDBJ databases">
        <title>Draft genome of Mucuna pruriens seed.</title>
        <authorList>
            <person name="Nnadi N.E."/>
            <person name="Vos R."/>
            <person name="Hasami M.H."/>
            <person name="Devisetty U.K."/>
            <person name="Aguiy J.C."/>
        </authorList>
    </citation>
    <scope>NUCLEOTIDE SEQUENCE [LARGE SCALE GENOMIC DNA]</scope>
    <source>
        <strain evidence="5">JCA_2017</strain>
    </source>
</reference>
<feature type="domain" description="Reverse transcriptase Ty1/copia-type" evidence="3">
    <location>
        <begin position="279"/>
        <end position="356"/>
    </location>
</feature>
<dbReference type="InterPro" id="IPR039537">
    <property type="entry name" value="Retrotran_Ty1/copia-like"/>
</dbReference>
<name>A0A371FBI1_MUCPR</name>
<dbReference type="EMBL" id="QJKJ01009771">
    <property type="protein sequence ID" value="RDX75632.1"/>
    <property type="molecule type" value="Genomic_DNA"/>
</dbReference>
<dbReference type="GO" id="GO:0016787">
    <property type="term" value="F:hydrolase activity"/>
    <property type="evidence" value="ECO:0007669"/>
    <property type="project" value="UniProtKB-KW"/>
</dbReference>
<dbReference type="InterPro" id="IPR057670">
    <property type="entry name" value="SH3_retrovirus"/>
</dbReference>
<evidence type="ECO:0000256" key="1">
    <source>
        <dbReference type="ARBA" id="ARBA00022723"/>
    </source>
</evidence>
<evidence type="ECO:0000313" key="5">
    <source>
        <dbReference type="EMBL" id="RDX75632.1"/>
    </source>
</evidence>
<evidence type="ECO:0000259" key="4">
    <source>
        <dbReference type="Pfam" id="PF25597"/>
    </source>
</evidence>
<dbReference type="Pfam" id="PF07727">
    <property type="entry name" value="RVT_2"/>
    <property type="match status" value="1"/>
</dbReference>
<protein>
    <submittedName>
        <fullName evidence="5">Uncharacterized protein</fullName>
    </submittedName>
</protein>
<dbReference type="AlphaFoldDB" id="A0A371FBI1"/>
<evidence type="ECO:0000256" key="2">
    <source>
        <dbReference type="ARBA" id="ARBA00022801"/>
    </source>
</evidence>
<dbReference type="GO" id="GO:0046872">
    <property type="term" value="F:metal ion binding"/>
    <property type="evidence" value="ECO:0007669"/>
    <property type="project" value="UniProtKB-KW"/>
</dbReference>
<keyword evidence="6" id="KW-1185">Reference proteome</keyword>
<dbReference type="Pfam" id="PF25597">
    <property type="entry name" value="SH3_retrovirus"/>
    <property type="match status" value="1"/>
</dbReference>
<accession>A0A371FBI1</accession>
<evidence type="ECO:0000259" key="3">
    <source>
        <dbReference type="Pfam" id="PF07727"/>
    </source>
</evidence>
<feature type="non-terminal residue" evidence="5">
    <location>
        <position position="1"/>
    </location>
</feature>
<dbReference type="InterPro" id="IPR013103">
    <property type="entry name" value="RVT_2"/>
</dbReference>
<organism evidence="5 6">
    <name type="scientific">Mucuna pruriens</name>
    <name type="common">Velvet bean</name>
    <name type="synonym">Dolichos pruriens</name>
    <dbReference type="NCBI Taxonomy" id="157652"/>
    <lineage>
        <taxon>Eukaryota</taxon>
        <taxon>Viridiplantae</taxon>
        <taxon>Streptophyta</taxon>
        <taxon>Embryophyta</taxon>
        <taxon>Tracheophyta</taxon>
        <taxon>Spermatophyta</taxon>
        <taxon>Magnoliopsida</taxon>
        <taxon>eudicotyledons</taxon>
        <taxon>Gunneridae</taxon>
        <taxon>Pentapetalae</taxon>
        <taxon>rosids</taxon>
        <taxon>fabids</taxon>
        <taxon>Fabales</taxon>
        <taxon>Fabaceae</taxon>
        <taxon>Papilionoideae</taxon>
        <taxon>50 kb inversion clade</taxon>
        <taxon>NPAAA clade</taxon>
        <taxon>indigoferoid/millettioid clade</taxon>
        <taxon>Phaseoleae</taxon>
        <taxon>Mucuna</taxon>
    </lineage>
</organism>
<keyword evidence="1" id="KW-0479">Metal-binding</keyword>
<dbReference type="PANTHER" id="PTHR42648:SF22">
    <property type="entry name" value="REVERSE TRANSCRIPTASE TY1_COPIA-TYPE DOMAIN-CONTAINING PROTEIN"/>
    <property type="match status" value="1"/>
</dbReference>
<feature type="domain" description="Retroviral polymerase SH3-like" evidence="4">
    <location>
        <begin position="83"/>
        <end position="126"/>
    </location>
</feature>
<proteinExistence type="predicted"/>
<dbReference type="PANTHER" id="PTHR42648">
    <property type="entry name" value="TRANSPOSASE, PUTATIVE-RELATED"/>
    <property type="match status" value="1"/>
</dbReference>
<dbReference type="STRING" id="157652.A0A371FBI1"/>
<sequence length="361" mass="41900">MVAIKKLRSNNGKDYFNQTKPKHYCFKNNVPKSFLGEAVLIATYLINRLSSRILEFKSLMDVLSSFYSNLSISSKLPPKVFGCVSFVHVHGQDMDKLDPRALKCVFVKYFYTQKVYKCFHPLPKKFCLRMLPFTRNKIISLNLIFREPEKETLAHNESDNDTPTRLENNTRFGKNLVYTRRSKVISELTHALEANPTPSDQNMMMAFTFQLPLEKELENELKNLSILSNYLSFNKFSLAHKTFFANLNFISIPTIVFEGLFEKNWKQAIDIEMEALEKNKTWKLVSLPAGKKPVGCKWVYTVKYKVDGLIERYKARLVAKDYFETFAAVAKMNTIWVILPLAAKYGRKLQQFDVKNFAWGV</sequence>
<dbReference type="OrthoDB" id="1917367at2759"/>
<keyword evidence="2" id="KW-0378">Hydrolase</keyword>
<comment type="caution">
    <text evidence="5">The sequence shown here is derived from an EMBL/GenBank/DDBJ whole genome shotgun (WGS) entry which is preliminary data.</text>
</comment>